<name>A0A6A5U1B5_9PLEO</name>
<evidence type="ECO:0000256" key="1">
    <source>
        <dbReference type="ARBA" id="ARBA00006249"/>
    </source>
</evidence>
<reference evidence="9" key="1">
    <citation type="journal article" date="2020" name="Stud. Mycol.">
        <title>101 Dothideomycetes genomes: a test case for predicting lifestyles and emergence of pathogens.</title>
        <authorList>
            <person name="Haridas S."/>
            <person name="Albert R."/>
            <person name="Binder M."/>
            <person name="Bloem J."/>
            <person name="Labutti K."/>
            <person name="Salamov A."/>
            <person name="Andreopoulos B."/>
            <person name="Baker S."/>
            <person name="Barry K."/>
            <person name="Bills G."/>
            <person name="Bluhm B."/>
            <person name="Cannon C."/>
            <person name="Castanera R."/>
            <person name="Culley D."/>
            <person name="Daum C."/>
            <person name="Ezra D."/>
            <person name="Gonzalez J."/>
            <person name="Henrissat B."/>
            <person name="Kuo A."/>
            <person name="Liang C."/>
            <person name="Lipzen A."/>
            <person name="Lutzoni F."/>
            <person name="Magnuson J."/>
            <person name="Mondo S."/>
            <person name="Nolan M."/>
            <person name="Ohm R."/>
            <person name="Pangilinan J."/>
            <person name="Park H.-J."/>
            <person name="Ramirez L."/>
            <person name="Alfaro M."/>
            <person name="Sun H."/>
            <person name="Tritt A."/>
            <person name="Yoshinaga Y."/>
            <person name="Zwiers L.-H."/>
            <person name="Turgeon B."/>
            <person name="Goodwin S."/>
            <person name="Spatafora J."/>
            <person name="Crous P."/>
            <person name="Grigoriev I."/>
        </authorList>
    </citation>
    <scope>NUCLEOTIDE SEQUENCE</scope>
    <source>
        <strain evidence="9">CBS 675.92</strain>
    </source>
</reference>
<dbReference type="GO" id="GO:0030600">
    <property type="term" value="F:feruloyl esterase activity"/>
    <property type="evidence" value="ECO:0007669"/>
    <property type="project" value="UniProtKB-ARBA"/>
</dbReference>
<dbReference type="PANTHER" id="PTHR33938">
    <property type="entry name" value="FERULOYL ESTERASE B-RELATED"/>
    <property type="match status" value="1"/>
</dbReference>
<dbReference type="Pfam" id="PF07519">
    <property type="entry name" value="Tannase"/>
    <property type="match status" value="1"/>
</dbReference>
<keyword evidence="6" id="KW-0106">Calcium</keyword>
<keyword evidence="10" id="KW-1185">Reference proteome</keyword>
<dbReference type="EMBL" id="ML976986">
    <property type="protein sequence ID" value="KAF1958953.1"/>
    <property type="molecule type" value="Genomic_DNA"/>
</dbReference>
<accession>A0A6A5U1B5</accession>
<keyword evidence="4" id="KW-0732">Signal</keyword>
<organism evidence="9 10">
    <name type="scientific">Byssothecium circinans</name>
    <dbReference type="NCBI Taxonomy" id="147558"/>
    <lineage>
        <taxon>Eukaryota</taxon>
        <taxon>Fungi</taxon>
        <taxon>Dikarya</taxon>
        <taxon>Ascomycota</taxon>
        <taxon>Pezizomycotina</taxon>
        <taxon>Dothideomycetes</taxon>
        <taxon>Pleosporomycetidae</taxon>
        <taxon>Pleosporales</taxon>
        <taxon>Massarineae</taxon>
        <taxon>Massarinaceae</taxon>
        <taxon>Byssothecium</taxon>
    </lineage>
</organism>
<keyword evidence="2" id="KW-0719">Serine esterase</keyword>
<evidence type="ECO:0000256" key="3">
    <source>
        <dbReference type="ARBA" id="ARBA00022723"/>
    </source>
</evidence>
<gene>
    <name evidence="9" type="ORF">CC80DRAFT_533904</name>
</gene>
<dbReference type="InterPro" id="IPR029058">
    <property type="entry name" value="AB_hydrolase_fold"/>
</dbReference>
<dbReference type="Proteomes" id="UP000800035">
    <property type="component" value="Unassembled WGS sequence"/>
</dbReference>
<dbReference type="InterPro" id="IPR011118">
    <property type="entry name" value="Tannase/feruloyl_esterase"/>
</dbReference>
<dbReference type="SUPFAM" id="SSF53474">
    <property type="entry name" value="alpha/beta-Hydrolases"/>
    <property type="match status" value="1"/>
</dbReference>
<evidence type="ECO:0000256" key="5">
    <source>
        <dbReference type="ARBA" id="ARBA00022801"/>
    </source>
</evidence>
<sequence>MALSQLVNNCTPEVIPFPSIFGAAFTSVQASVVQNYSSFVPGYANYNHGDIDGRDMSLCNITITHTHPGQHDTIITKVWLPIQPAWNQRLQAVGGGGYIAGLHPFTDLQMTGALAEGYATVTSNGGVLSQFPIDWALLSPGNVDLLALQNFAHVALKDSALVAKSVIKSFYGQAAKFSYWSGCSQGGRQGLAFAQRYPDVFNGIAAAAPAINWHKVTVADHFPQQVMNEMREYPHPCELDALTMAAIKACDGNDGVIDGIISDPDSCHFNPYSIIGTSVNCSSSSAARMISKAAAVVADAAWNGARDANGSFLWHTAGHTANLTAPTVGIASTTCSANGTCTGTNVTLVTDWVRLFVEKDPNYDLVSMSRQDYVHAFRQTILDYESLIGTNSPDLSEFRKAGGKMITYHGLADEIIPFRNSRQYYDAVTALDPKVHDFYRLFESPGLGHCYGGIGGYPSGTFDAVVKWVEEGVVPEMLVATSVTNRSTVLHPYNANA</sequence>
<evidence type="ECO:0000256" key="6">
    <source>
        <dbReference type="ARBA" id="ARBA00022837"/>
    </source>
</evidence>
<keyword evidence="3" id="KW-0479">Metal-binding</keyword>
<dbReference type="AlphaFoldDB" id="A0A6A5U1B5"/>
<evidence type="ECO:0000313" key="10">
    <source>
        <dbReference type="Proteomes" id="UP000800035"/>
    </source>
</evidence>
<evidence type="ECO:0000256" key="2">
    <source>
        <dbReference type="ARBA" id="ARBA00022487"/>
    </source>
</evidence>
<comment type="similarity">
    <text evidence="1 8">Belongs to the tannase family.</text>
</comment>
<proteinExistence type="inferred from homology"/>
<dbReference type="Gene3D" id="3.40.50.1820">
    <property type="entry name" value="alpha/beta hydrolase"/>
    <property type="match status" value="1"/>
</dbReference>
<dbReference type="PANTHER" id="PTHR33938:SF13">
    <property type="entry name" value="CARBOXYLIC ESTER HYDROLASE"/>
    <property type="match status" value="1"/>
</dbReference>
<protein>
    <recommendedName>
        <fullName evidence="8">Carboxylic ester hydrolase</fullName>
        <ecNumber evidence="8">3.1.1.-</ecNumber>
    </recommendedName>
</protein>
<keyword evidence="7" id="KW-1015">Disulfide bond</keyword>
<keyword evidence="5 8" id="KW-0378">Hydrolase</keyword>
<evidence type="ECO:0000256" key="8">
    <source>
        <dbReference type="RuleBase" id="RU361238"/>
    </source>
</evidence>
<evidence type="ECO:0000256" key="4">
    <source>
        <dbReference type="ARBA" id="ARBA00022729"/>
    </source>
</evidence>
<dbReference type="OrthoDB" id="3039123at2759"/>
<evidence type="ECO:0000313" key="9">
    <source>
        <dbReference type="EMBL" id="KAF1958953.1"/>
    </source>
</evidence>
<dbReference type="GO" id="GO:0046872">
    <property type="term" value="F:metal ion binding"/>
    <property type="evidence" value="ECO:0007669"/>
    <property type="project" value="UniProtKB-KW"/>
</dbReference>
<evidence type="ECO:0000256" key="7">
    <source>
        <dbReference type="ARBA" id="ARBA00023157"/>
    </source>
</evidence>
<dbReference type="EC" id="3.1.1.-" evidence="8"/>